<evidence type="ECO:0008006" key="3">
    <source>
        <dbReference type="Google" id="ProtNLM"/>
    </source>
</evidence>
<keyword evidence="2" id="KW-1185">Reference proteome</keyword>
<name>A0A3D8IQQ1_9HELI</name>
<dbReference type="EMBL" id="NXLT01000003">
    <property type="protein sequence ID" value="RDU67300.1"/>
    <property type="molecule type" value="Genomic_DNA"/>
</dbReference>
<sequence>MTQYYDFSFSLQPPVFSPTQIFFTQILSTQAQIIARQHLIDTSHTQSPDEHATQSCEKIYTYRFYANPDFTQDQKPTLHFIIHTNQTQALLDFAESLATTIPLSLGFSFIDLQVCDSLQSLQPITIPEYEAQTHFYTATQTQDFLSDEHFGDFKLFSFAKPLIHTQDISSYLTTILHNLKSNQSVVLDTARGFKECSLTPFQNTTQSLCVMCDISSLKTFFRIHTAQVDILASFEKPFVSLAPKEVFADKFPLDSHRLMLTALPYDAILQLMSALLLREEITHFFLRDTDITPARVFSHTPRDSHILCVSESGLFVDTAQTQCDFKTLLHTNLAHHIRQSHDDSKPTSSVVFYISSKHPSAILLRTGESFKQLLDTTFEANPQCLIESIRTNYKSGAELVENFTKKLNAPLFANFTTTSIRTDNLTHIFGIAALLLGMHPNTNLNEETLLQTLPHAYDSLLACANQFLRSKGPRIDYILLRDTDNTLTLDYPRIFRSSMSFKCADMENVILAYGFIDSFCEFLATLVRDVQTNYAFGENLEVLLCGDVFGQSIFLERILGFLPKNITLTLPQDGFLDYCR</sequence>
<organism evidence="1 2">
    <name type="scientific">Helicobacter equorum</name>
    <dbReference type="NCBI Taxonomy" id="361872"/>
    <lineage>
        <taxon>Bacteria</taxon>
        <taxon>Pseudomonadati</taxon>
        <taxon>Campylobacterota</taxon>
        <taxon>Epsilonproteobacteria</taxon>
        <taxon>Campylobacterales</taxon>
        <taxon>Helicobacteraceae</taxon>
        <taxon>Helicobacter</taxon>
    </lineage>
</organism>
<proteinExistence type="predicted"/>
<evidence type="ECO:0000313" key="2">
    <source>
        <dbReference type="Proteomes" id="UP000256514"/>
    </source>
</evidence>
<gene>
    <name evidence="1" type="ORF">CQA54_04825</name>
</gene>
<dbReference type="Proteomes" id="UP000256514">
    <property type="component" value="Unassembled WGS sequence"/>
</dbReference>
<comment type="caution">
    <text evidence="1">The sequence shown here is derived from an EMBL/GenBank/DDBJ whole genome shotgun (WGS) entry which is preliminary data.</text>
</comment>
<dbReference type="AlphaFoldDB" id="A0A3D8IQQ1"/>
<reference evidence="1 2" key="1">
    <citation type="submission" date="2018-04" db="EMBL/GenBank/DDBJ databases">
        <title>Novel Campyloabacter and Helicobacter Species and Strains.</title>
        <authorList>
            <person name="Mannion A.J."/>
            <person name="Shen Z."/>
            <person name="Fox J.G."/>
        </authorList>
    </citation>
    <scope>NUCLEOTIDE SEQUENCE [LARGE SCALE GENOMIC DNA]</scope>
    <source>
        <strain evidence="1 2">MIT 12-6600</strain>
    </source>
</reference>
<protein>
    <recommendedName>
        <fullName evidence="3">Protein hydE</fullName>
    </recommendedName>
</protein>
<dbReference type="RefSeq" id="WP_115571018.1">
    <property type="nucleotide sequence ID" value="NZ_NXLT01000003.1"/>
</dbReference>
<dbReference type="OrthoDB" id="5318537at2"/>
<accession>A0A3D8IQQ1</accession>
<evidence type="ECO:0000313" key="1">
    <source>
        <dbReference type="EMBL" id="RDU67300.1"/>
    </source>
</evidence>